<feature type="compositionally biased region" description="Basic and acidic residues" evidence="1">
    <location>
        <begin position="67"/>
        <end position="77"/>
    </location>
</feature>
<feature type="region of interest" description="Disordered" evidence="1">
    <location>
        <begin position="1"/>
        <end position="33"/>
    </location>
</feature>
<accession>K1XTF2</accession>
<reference evidence="2 3" key="1">
    <citation type="journal article" date="2012" name="BMC Genomics">
        <title>Sequencing the genome of Marssonina brunnea reveals fungus-poplar co-evolution.</title>
        <authorList>
            <person name="Zhu S."/>
            <person name="Cao Y.-Z."/>
            <person name="Jiang C."/>
            <person name="Tan B.-Y."/>
            <person name="Wang Z."/>
            <person name="Feng S."/>
            <person name="Zhang L."/>
            <person name="Su X.-H."/>
            <person name="Brejova B."/>
            <person name="Vinar T."/>
            <person name="Xu M."/>
            <person name="Wang M.-X."/>
            <person name="Zhang S.-G."/>
            <person name="Huang M.-R."/>
            <person name="Wu R."/>
            <person name="Zhou Y."/>
        </authorList>
    </citation>
    <scope>NUCLEOTIDE SEQUENCE [LARGE SCALE GENOMIC DNA]</scope>
    <source>
        <strain evidence="2 3">MB_m1</strain>
    </source>
</reference>
<dbReference type="KEGG" id="mbe:MBM_05830"/>
<dbReference type="EMBL" id="JH921440">
    <property type="protein sequence ID" value="EKD15819.1"/>
    <property type="molecule type" value="Genomic_DNA"/>
</dbReference>
<organism evidence="2 3">
    <name type="scientific">Marssonina brunnea f. sp. multigermtubi (strain MB_m1)</name>
    <name type="common">Marssonina leaf spot fungus</name>
    <dbReference type="NCBI Taxonomy" id="1072389"/>
    <lineage>
        <taxon>Eukaryota</taxon>
        <taxon>Fungi</taxon>
        <taxon>Dikarya</taxon>
        <taxon>Ascomycota</taxon>
        <taxon>Pezizomycotina</taxon>
        <taxon>Leotiomycetes</taxon>
        <taxon>Helotiales</taxon>
        <taxon>Drepanopezizaceae</taxon>
        <taxon>Drepanopeziza</taxon>
    </lineage>
</organism>
<feature type="compositionally biased region" description="Low complexity" evidence="1">
    <location>
        <begin position="11"/>
        <end position="26"/>
    </location>
</feature>
<dbReference type="OrthoDB" id="191139at2759"/>
<gene>
    <name evidence="2" type="ORF">MBM_05830</name>
</gene>
<keyword evidence="3" id="KW-1185">Reference proteome</keyword>
<evidence type="ECO:0000313" key="2">
    <source>
        <dbReference type="EMBL" id="EKD15819.1"/>
    </source>
</evidence>
<feature type="region of interest" description="Disordered" evidence="1">
    <location>
        <begin position="133"/>
        <end position="153"/>
    </location>
</feature>
<proteinExistence type="predicted"/>
<dbReference type="HOGENOM" id="CLU_1054013_0_0_1"/>
<feature type="region of interest" description="Disordered" evidence="1">
    <location>
        <begin position="59"/>
        <end position="110"/>
    </location>
</feature>
<protein>
    <submittedName>
        <fullName evidence="2">Uncharacterized protein</fullName>
    </submittedName>
</protein>
<sequence>MVSTRRVKALSRPPSRSSVTTRTVTSENTIFPPNHNKAEYSGTLSLVSNSLTFKVGRKVVNDEGTPDEYHEDKETQKHRPKTFAWPPRKRSEAREFSNPPGRTAEEQQEHTIERVANPSAESLGLASPSSKLPKVMLMPTEPPALANSSGGADEREKTSIAKFITISYAKPPLIYLAVAGLSKPKIARKPGRLEDLSQKDGALAGPVSVVADLWPGSLIPRRYNRKGVPAAGSEFFSTSSLSRRLPVHSLFASSTFFAPPVGSL</sequence>
<evidence type="ECO:0000256" key="1">
    <source>
        <dbReference type="SAM" id="MobiDB-lite"/>
    </source>
</evidence>
<dbReference type="Proteomes" id="UP000006753">
    <property type="component" value="Unassembled WGS sequence"/>
</dbReference>
<dbReference type="InParanoid" id="K1XTF2"/>
<dbReference type="AlphaFoldDB" id="K1XTF2"/>
<name>K1XTF2_MARBU</name>
<evidence type="ECO:0000313" key="3">
    <source>
        <dbReference type="Proteomes" id="UP000006753"/>
    </source>
</evidence>